<dbReference type="Proteomes" id="UP000095284">
    <property type="component" value="Unplaced"/>
</dbReference>
<evidence type="ECO:0000256" key="3">
    <source>
        <dbReference type="ARBA" id="ARBA00022670"/>
    </source>
</evidence>
<dbReference type="InterPro" id="IPR018497">
    <property type="entry name" value="Peptidase_M13_C"/>
</dbReference>
<dbReference type="InterPro" id="IPR042089">
    <property type="entry name" value="Peptidase_M13_dom_2"/>
</dbReference>
<dbReference type="GO" id="GO:0046872">
    <property type="term" value="F:metal ion binding"/>
    <property type="evidence" value="ECO:0007669"/>
    <property type="project" value="UniProtKB-KW"/>
</dbReference>
<dbReference type="GO" id="GO:0005886">
    <property type="term" value="C:plasma membrane"/>
    <property type="evidence" value="ECO:0007669"/>
    <property type="project" value="TreeGrafter"/>
</dbReference>
<dbReference type="GO" id="GO:0004222">
    <property type="term" value="F:metalloendopeptidase activity"/>
    <property type="evidence" value="ECO:0007669"/>
    <property type="project" value="InterPro"/>
</dbReference>
<keyword evidence="13" id="KW-1185">Reference proteome</keyword>
<evidence type="ECO:0000256" key="8">
    <source>
        <dbReference type="SAM" id="SignalP"/>
    </source>
</evidence>
<feature type="chain" id="PRO_5035399784" evidence="8">
    <location>
        <begin position="18"/>
        <end position="730"/>
    </location>
</feature>
<name>A0A1I7SAV0_BURXY</name>
<dbReference type="InterPro" id="IPR024079">
    <property type="entry name" value="MetalloPept_cat_dom_sf"/>
</dbReference>
<evidence type="ECO:0000256" key="7">
    <source>
        <dbReference type="ARBA" id="ARBA00023049"/>
    </source>
</evidence>
<dbReference type="Gene3D" id="3.40.390.10">
    <property type="entry name" value="Collagenase (Catalytic Domain)"/>
    <property type="match status" value="1"/>
</dbReference>
<dbReference type="PANTHER" id="PTHR11733">
    <property type="entry name" value="ZINC METALLOPROTEASE FAMILY M13 NEPRILYSIN-RELATED"/>
    <property type="match status" value="1"/>
</dbReference>
<proteinExistence type="inferred from homology"/>
<evidence type="ECO:0000256" key="2">
    <source>
        <dbReference type="ARBA" id="ARBA00007357"/>
    </source>
</evidence>
<dbReference type="EMBL" id="CAJFDI010000005">
    <property type="protein sequence ID" value="CAD5233163.1"/>
    <property type="molecule type" value="Genomic_DNA"/>
</dbReference>
<evidence type="ECO:0000313" key="13">
    <source>
        <dbReference type="Proteomes" id="UP000659654"/>
    </source>
</evidence>
<dbReference type="PROSITE" id="PS51885">
    <property type="entry name" value="NEPRILYSIN"/>
    <property type="match status" value="1"/>
</dbReference>
<dbReference type="SUPFAM" id="SSF55486">
    <property type="entry name" value="Metalloproteases ('zincins'), catalytic domain"/>
    <property type="match status" value="1"/>
</dbReference>
<dbReference type="Pfam" id="PF05649">
    <property type="entry name" value="Peptidase_M13_N"/>
    <property type="match status" value="1"/>
</dbReference>
<dbReference type="WBParaSite" id="BXY_1014700.1">
    <property type="protein sequence ID" value="BXY_1014700.1"/>
    <property type="gene ID" value="BXY_1014700"/>
</dbReference>
<evidence type="ECO:0000256" key="6">
    <source>
        <dbReference type="ARBA" id="ARBA00022833"/>
    </source>
</evidence>
<dbReference type="GO" id="GO:0016485">
    <property type="term" value="P:protein processing"/>
    <property type="evidence" value="ECO:0007669"/>
    <property type="project" value="TreeGrafter"/>
</dbReference>
<feature type="signal peptide" evidence="8">
    <location>
        <begin position="1"/>
        <end position="17"/>
    </location>
</feature>
<evidence type="ECO:0000256" key="4">
    <source>
        <dbReference type="ARBA" id="ARBA00022723"/>
    </source>
</evidence>
<dbReference type="PRINTS" id="PR00786">
    <property type="entry name" value="NEPRILYSIN"/>
</dbReference>
<evidence type="ECO:0000259" key="10">
    <source>
        <dbReference type="Pfam" id="PF05649"/>
    </source>
</evidence>
<dbReference type="InterPro" id="IPR000718">
    <property type="entry name" value="Peptidase_M13"/>
</dbReference>
<reference evidence="14" key="1">
    <citation type="submission" date="2016-11" db="UniProtKB">
        <authorList>
            <consortium name="WormBaseParasite"/>
        </authorList>
    </citation>
    <scope>IDENTIFICATION</scope>
</reference>
<dbReference type="Gene3D" id="1.10.1380.10">
    <property type="entry name" value="Neutral endopeptidase , domain2"/>
    <property type="match status" value="1"/>
</dbReference>
<sequence length="730" mass="81588">MFSTLLITAFFVAASLAGPVDPRIQASELNIPDPVEVSKDDAKAFASYSFLADSITKASELKASPCNDFFNYTCQHVGVSNYLVGMDADNTRRIIAGLKGTGGAAWYRALKKQFDNCVGRVRSGLHQDGKALQKIFAEVNADIGPAFPLFENSATFDLDPSNLGELVGLLAQKFRLNTFLSYDIQAGKLTLNEPKLAFPESYFVESFKEFETEYKASIKDYLTQLAEALNKEISEAKLNQVIDDVVKFERDLALLLSQVSDEIPAAVQASELAENNRAIDVNAFLARISKNAGSAGALMAGNIRILLTAPTKVQLVQTYLSQADPGTILNYLNIRLARSLRKYFMRKPKECVADQWLRQGLGIKSVGVLPPVPQRDPYPSLFAQSEETCLRIVSYSYRDAVDRIYLDASLPDKQERQDFVQRIKVITNKIINGFRFQLDQLSWFSPQVKAAAYKKIDAMLYHVVYDDWIEDDALLNKKYAPLVGDDSDDDFTAIQKMNDFAQAEEWATVMDKNRNLNFTYSITTVNAWYYPGYNHFYIPLGILQRPIFDLHYPAAVQYGSIGYVVGHELTHGFDSNGVNYDDQGDSNPWMDAPSKAKFNEMAQCVISEYNKLHGRGVKTQTEDIADNGGIRSAFNAYKAEQGLYGPDPQLPGSPLNQFTQDQLFFLGFARTWCSNTPKRDYPFDPHSPLLARVLGTIQNTPAFQAAFNCPVGSVYAPTEHCDVWASEVKY</sequence>
<gene>
    <name evidence="11" type="ORF">BXYJ_LOCUS13254</name>
</gene>
<accession>A0A1I7SAV0</accession>
<keyword evidence="7" id="KW-0482">Metalloprotease</keyword>
<keyword evidence="6" id="KW-0862">Zinc</keyword>
<keyword evidence="3" id="KW-0645">Protease</keyword>
<feature type="domain" description="Peptidase M13 N-terminal" evidence="10">
    <location>
        <begin position="65"/>
        <end position="465"/>
    </location>
</feature>
<evidence type="ECO:0000313" key="14">
    <source>
        <dbReference type="WBParaSite" id="BXY_1014700.1"/>
    </source>
</evidence>
<comment type="similarity">
    <text evidence="2">Belongs to the peptidase M13 family.</text>
</comment>
<dbReference type="CDD" id="cd08662">
    <property type="entry name" value="M13"/>
    <property type="match status" value="1"/>
</dbReference>
<dbReference type="PANTHER" id="PTHR11733:SF240">
    <property type="entry name" value="GH14155P-RELATED"/>
    <property type="match status" value="1"/>
</dbReference>
<dbReference type="Pfam" id="PF01431">
    <property type="entry name" value="Peptidase_M13"/>
    <property type="match status" value="1"/>
</dbReference>
<dbReference type="OrthoDB" id="6475849at2759"/>
<keyword evidence="5" id="KW-0378">Hydrolase</keyword>
<dbReference type="InterPro" id="IPR008753">
    <property type="entry name" value="Peptidase_M13_N"/>
</dbReference>
<feature type="domain" description="Peptidase M13 C-terminal" evidence="9">
    <location>
        <begin position="526"/>
        <end position="723"/>
    </location>
</feature>
<dbReference type="Proteomes" id="UP000582659">
    <property type="component" value="Unassembled WGS sequence"/>
</dbReference>
<keyword evidence="4" id="KW-0479">Metal-binding</keyword>
<dbReference type="SMR" id="A0A1I7SAV0"/>
<dbReference type="EMBL" id="CAJFCV020000005">
    <property type="protein sequence ID" value="CAG9126745.1"/>
    <property type="molecule type" value="Genomic_DNA"/>
</dbReference>
<protein>
    <submittedName>
        <fullName evidence="11">(pine wood nematode) hypothetical protein</fullName>
    </submittedName>
</protein>
<evidence type="ECO:0000259" key="9">
    <source>
        <dbReference type="Pfam" id="PF01431"/>
    </source>
</evidence>
<evidence type="ECO:0000256" key="1">
    <source>
        <dbReference type="ARBA" id="ARBA00001947"/>
    </source>
</evidence>
<evidence type="ECO:0000313" key="12">
    <source>
        <dbReference type="Proteomes" id="UP000095284"/>
    </source>
</evidence>
<dbReference type="Proteomes" id="UP000659654">
    <property type="component" value="Unassembled WGS sequence"/>
</dbReference>
<reference evidence="11" key="2">
    <citation type="submission" date="2020-09" db="EMBL/GenBank/DDBJ databases">
        <authorList>
            <person name="Kikuchi T."/>
        </authorList>
    </citation>
    <scope>NUCLEOTIDE SEQUENCE</scope>
    <source>
        <strain evidence="11">Ka4C1</strain>
    </source>
</reference>
<keyword evidence="8" id="KW-0732">Signal</keyword>
<dbReference type="eggNOG" id="KOG3624">
    <property type="taxonomic scope" value="Eukaryota"/>
</dbReference>
<dbReference type="AlphaFoldDB" id="A0A1I7SAV0"/>
<comment type="cofactor">
    <cofactor evidence="1">
        <name>Zn(2+)</name>
        <dbReference type="ChEBI" id="CHEBI:29105"/>
    </cofactor>
</comment>
<evidence type="ECO:0000256" key="5">
    <source>
        <dbReference type="ARBA" id="ARBA00022801"/>
    </source>
</evidence>
<evidence type="ECO:0000313" key="11">
    <source>
        <dbReference type="EMBL" id="CAD5233163.1"/>
    </source>
</evidence>
<organism evidence="12 14">
    <name type="scientific">Bursaphelenchus xylophilus</name>
    <name type="common">Pinewood nematode worm</name>
    <name type="synonym">Aphelenchoides xylophilus</name>
    <dbReference type="NCBI Taxonomy" id="6326"/>
    <lineage>
        <taxon>Eukaryota</taxon>
        <taxon>Metazoa</taxon>
        <taxon>Ecdysozoa</taxon>
        <taxon>Nematoda</taxon>
        <taxon>Chromadorea</taxon>
        <taxon>Rhabditida</taxon>
        <taxon>Tylenchina</taxon>
        <taxon>Tylenchomorpha</taxon>
        <taxon>Aphelenchoidea</taxon>
        <taxon>Aphelenchoididae</taxon>
        <taxon>Bursaphelenchus</taxon>
    </lineage>
</organism>